<reference evidence="1" key="1">
    <citation type="submission" date="2022-11" db="EMBL/GenBank/DDBJ databases">
        <title>Genome Sequence of Boeremia exigua.</title>
        <authorList>
            <person name="Buettner E."/>
        </authorList>
    </citation>
    <scope>NUCLEOTIDE SEQUENCE</scope>
    <source>
        <strain evidence="1">CU02</strain>
    </source>
</reference>
<organism evidence="1 2">
    <name type="scientific">Boeremia exigua</name>
    <dbReference type="NCBI Taxonomy" id="749465"/>
    <lineage>
        <taxon>Eukaryota</taxon>
        <taxon>Fungi</taxon>
        <taxon>Dikarya</taxon>
        <taxon>Ascomycota</taxon>
        <taxon>Pezizomycotina</taxon>
        <taxon>Dothideomycetes</taxon>
        <taxon>Pleosporomycetidae</taxon>
        <taxon>Pleosporales</taxon>
        <taxon>Pleosporineae</taxon>
        <taxon>Didymellaceae</taxon>
        <taxon>Boeremia</taxon>
    </lineage>
</organism>
<protein>
    <submittedName>
        <fullName evidence="1">Uncharacterized protein</fullName>
    </submittedName>
</protein>
<sequence length="382" mass="43631">MRLGLRPVQDVPCLFTSDQLIVFFYVDDIVVLVHPRYLSCHSQFEGQLQEAYSVRSLGELKWFLGVRIVRDWTAGAIWLVQDLFIDKVSAKFDLAQTSGRYPAVPLTDSYLLPSVEDPSVERTQLYQQLVGSLAYISTFTRPDVSRAHSVLARHLQNPGQKHIAAAKHVWRYLIGTKYLAIGACIKARNNTTYTSQTDDALPFYGASDAAFADDEETRQSSYGYLFKMYGMCVDWKATRQRSVTKSTIEAELLALSVAGGEMEWWNRLLNHIKLDLDVKPVIYCDNQQTVGIVTRQEDKLRTKLRHVDTHQMWLTQEVQGQRMLVAWCPTADMPADGLTKTLVRQKHRRFVKQLGLESVERYIAERSKDANALDLAELTGWY</sequence>
<evidence type="ECO:0000313" key="1">
    <source>
        <dbReference type="EMBL" id="KAJ8108204.1"/>
    </source>
</evidence>
<dbReference type="EMBL" id="JAPHNI010000785">
    <property type="protein sequence ID" value="KAJ8108204.1"/>
    <property type="molecule type" value="Genomic_DNA"/>
</dbReference>
<proteinExistence type="predicted"/>
<gene>
    <name evidence="1" type="ORF">OPT61_g8335</name>
</gene>
<evidence type="ECO:0000313" key="2">
    <source>
        <dbReference type="Proteomes" id="UP001153331"/>
    </source>
</evidence>
<name>A0ACC2HZ30_9PLEO</name>
<keyword evidence="2" id="KW-1185">Reference proteome</keyword>
<accession>A0ACC2HZ30</accession>
<comment type="caution">
    <text evidence="1">The sequence shown here is derived from an EMBL/GenBank/DDBJ whole genome shotgun (WGS) entry which is preliminary data.</text>
</comment>
<dbReference type="Proteomes" id="UP001153331">
    <property type="component" value="Unassembled WGS sequence"/>
</dbReference>